<evidence type="ECO:0000313" key="3">
    <source>
        <dbReference type="Proteomes" id="UP000077519"/>
    </source>
</evidence>
<dbReference type="RefSeq" id="WP_068426987.1">
    <property type="nucleotide sequence ID" value="NZ_LVHI01000016.1"/>
</dbReference>
<dbReference type="GO" id="GO:0016740">
    <property type="term" value="F:transferase activity"/>
    <property type="evidence" value="ECO:0007669"/>
    <property type="project" value="UniProtKB-KW"/>
</dbReference>
<accession>A0A177YEN9</accession>
<dbReference type="EMBL" id="LVHI01000016">
    <property type="protein sequence ID" value="OAK53699.1"/>
    <property type="molecule type" value="Genomic_DNA"/>
</dbReference>
<dbReference type="InterPro" id="IPR011009">
    <property type="entry name" value="Kinase-like_dom_sf"/>
</dbReference>
<dbReference type="InterPro" id="IPR041726">
    <property type="entry name" value="ACAD10_11_N"/>
</dbReference>
<dbReference type="InterPro" id="IPR052898">
    <property type="entry name" value="ACAD10-like"/>
</dbReference>
<organism evidence="2 3">
    <name type="scientific">Rhodococcoides kyotonense</name>
    <dbReference type="NCBI Taxonomy" id="398843"/>
    <lineage>
        <taxon>Bacteria</taxon>
        <taxon>Bacillati</taxon>
        <taxon>Actinomycetota</taxon>
        <taxon>Actinomycetes</taxon>
        <taxon>Mycobacteriales</taxon>
        <taxon>Nocardiaceae</taxon>
        <taxon>Rhodococcoides</taxon>
    </lineage>
</organism>
<dbReference type="Gene3D" id="3.90.1200.10">
    <property type="match status" value="1"/>
</dbReference>
<keyword evidence="3" id="KW-1185">Reference proteome</keyword>
<dbReference type="CDD" id="cd05154">
    <property type="entry name" value="ACAD10_11_N-like"/>
    <property type="match status" value="1"/>
</dbReference>
<dbReference type="Pfam" id="PF01636">
    <property type="entry name" value="APH"/>
    <property type="match status" value="1"/>
</dbReference>
<sequence length="341" mass="36510">MASAGVDESAVSKWIGSLGIGAVSPLTFQRIGNGQSNLTYAVTDVSGSRWVLRRPPLGTLLASAHDVVREHRILSALQNTSVPVPKMLALSEDPAVSDAPLVLMAHVDGVVIDSPAVAETLHDTVRRSIGLGMVGALAEIHRVDLESVGLLDLASHKPYAQRQLKRWTTQWEHTRSREVPAIDSLAQRLAANVPEQQELSLVHGDFHMNNVITSRTDGSIVAVVDWELCTLGDPLADLGGLLAYWPEAGDDVAGPFMASTLPGFPTRAELVAEYARVTGRDVSAVDYWQVLALWKLSIIAEGVMRRAEADARNRAQAGAPTTTLVDDILTRATATADAIGL</sequence>
<evidence type="ECO:0000313" key="2">
    <source>
        <dbReference type="EMBL" id="OAK53699.1"/>
    </source>
</evidence>
<feature type="domain" description="Aminoglycoside phosphotransferase" evidence="1">
    <location>
        <begin position="28"/>
        <end position="268"/>
    </location>
</feature>
<dbReference type="Gene3D" id="3.30.200.20">
    <property type="entry name" value="Phosphorylase Kinase, domain 1"/>
    <property type="match status" value="1"/>
</dbReference>
<dbReference type="PANTHER" id="PTHR47829:SF1">
    <property type="entry name" value="HAD FAMILY PHOSPHATASE"/>
    <property type="match status" value="1"/>
</dbReference>
<dbReference type="SUPFAM" id="SSF56112">
    <property type="entry name" value="Protein kinase-like (PK-like)"/>
    <property type="match status" value="1"/>
</dbReference>
<protein>
    <submittedName>
        <fullName evidence="2">Aminoglycoside phosphotransferase</fullName>
    </submittedName>
</protein>
<dbReference type="InterPro" id="IPR002575">
    <property type="entry name" value="Aminoglycoside_PTrfase"/>
</dbReference>
<dbReference type="Proteomes" id="UP000077519">
    <property type="component" value="Unassembled WGS sequence"/>
</dbReference>
<evidence type="ECO:0000259" key="1">
    <source>
        <dbReference type="Pfam" id="PF01636"/>
    </source>
</evidence>
<gene>
    <name evidence="2" type="ORF">A3K89_22440</name>
</gene>
<reference evidence="2 3" key="1">
    <citation type="submission" date="2016-03" db="EMBL/GenBank/DDBJ databases">
        <title>Genome sequence of Rhodococcus kyotonensis KB10.</title>
        <authorList>
            <person name="Jeong H."/>
            <person name="Hong C.E."/>
            <person name="Jo S.H."/>
            <person name="Park J.M."/>
        </authorList>
    </citation>
    <scope>NUCLEOTIDE SEQUENCE [LARGE SCALE GENOMIC DNA]</scope>
    <source>
        <strain evidence="2 3">KB10</strain>
    </source>
</reference>
<name>A0A177YEN9_9NOCA</name>
<proteinExistence type="predicted"/>
<comment type="caution">
    <text evidence="2">The sequence shown here is derived from an EMBL/GenBank/DDBJ whole genome shotgun (WGS) entry which is preliminary data.</text>
</comment>
<keyword evidence="2" id="KW-0808">Transferase</keyword>
<dbReference type="AlphaFoldDB" id="A0A177YEN9"/>
<dbReference type="PANTHER" id="PTHR47829">
    <property type="entry name" value="HYDROLASE, PUTATIVE (AFU_ORTHOLOGUE AFUA_1G12880)-RELATED"/>
    <property type="match status" value="1"/>
</dbReference>